<organism evidence="1">
    <name type="scientific">Dolosigranulum savutiense</name>
    <dbReference type="NCBI Taxonomy" id="3110288"/>
    <lineage>
        <taxon>Bacteria</taxon>
        <taxon>Bacillati</taxon>
        <taxon>Bacillota</taxon>
        <taxon>Bacilli</taxon>
        <taxon>Lactobacillales</taxon>
        <taxon>Carnobacteriaceae</taxon>
        <taxon>Dolosigranulum</taxon>
    </lineage>
</organism>
<evidence type="ECO:0000313" key="1">
    <source>
        <dbReference type="EMBL" id="XBC51258.1"/>
    </source>
</evidence>
<proteinExistence type="predicted"/>
<gene>
    <name evidence="1" type="ORF">VUQ07_08560</name>
</gene>
<protein>
    <recommendedName>
        <fullName evidence="2">Transposase</fullName>
    </recommendedName>
</protein>
<reference evidence="1" key="1">
    <citation type="submission" date="2023-12" db="EMBL/GenBank/DDBJ databases">
        <title>Dolosigranulum savutii sp. nov. isolated from human upper respiratory samples collected in Botswana.</title>
        <authorList>
            <person name="Kelly M.S."/>
        </authorList>
    </citation>
    <scope>NUCLEOTIDE SEQUENCE</scope>
    <source>
        <strain evidence="1">MSK211</strain>
    </source>
</reference>
<evidence type="ECO:0008006" key="2">
    <source>
        <dbReference type="Google" id="ProtNLM"/>
    </source>
</evidence>
<sequence length="41" mass="5042">MQRAVGRRSSYRRLSGYVLEVLKMSRTWKKPKQRYATRLKR</sequence>
<accession>A0AB74U235</accession>
<dbReference type="EMBL" id="CP142436">
    <property type="protein sequence ID" value="XBC51258.1"/>
    <property type="molecule type" value="Genomic_DNA"/>
</dbReference>
<dbReference type="RefSeq" id="WP_347299144.1">
    <property type="nucleotide sequence ID" value="NZ_CP142436.1"/>
</dbReference>
<dbReference type="AlphaFoldDB" id="A0AB74U235"/>
<name>A0AB74U235_9LACT</name>